<protein>
    <submittedName>
        <fullName evidence="3">Uncharacterized protein</fullName>
    </submittedName>
</protein>
<feature type="region of interest" description="Disordered" evidence="1">
    <location>
        <begin position="973"/>
        <end position="1113"/>
    </location>
</feature>
<feature type="region of interest" description="Disordered" evidence="1">
    <location>
        <begin position="927"/>
        <end position="949"/>
    </location>
</feature>
<feature type="region of interest" description="Disordered" evidence="1">
    <location>
        <begin position="1146"/>
        <end position="1406"/>
    </location>
</feature>
<feature type="compositionally biased region" description="Polar residues" evidence="1">
    <location>
        <begin position="933"/>
        <end position="949"/>
    </location>
</feature>
<keyword evidence="2" id="KW-0732">Signal</keyword>
<sequence>MKAIALLPLLLTLFCEVNAKNNWTQPCFNGSCSYDIPSNDTSIGGTFTISGSSTSISDITPAAGWEILNCTTSTNSQTIQLVCTDETKGCSHLFQKGAQHTVVRLPENCGAGPFVRVAKHWTPANQSLPAHVASKFRRSDGSTPQVQLLQIDANFNESASSGQTVEFSLVASSASGNTSLAPATSPSHRRMRNLHRRIDGSSKRFSISLPSIPNPTSFGDSTSKSLDINFSKSVELFNSALSCAGDENENEEITLKVDVDADVALTATFSFDVSGTVIPPDVSKFTATTTLDGTFDATLSVDADLIGTLDTGKIDIFSDGLPGLSIPDILTIGPQFDLFAEASATINLDADVSVGVHYELNGLSFTVGSSSSSSPGFAPLDSPVQFSLDPSITAKATLEAHLIPTLSLGLSAFDNTVNVFVDLDAGLEVDLNATVSGDLSVSTSGSASASESAKACVDISSPISINVGATGDLFGIIDESTSIPIYEKTFDIYQKCFTQAEQNSAPPASPPSAPAGFFCLNMGSIQAVIFPQTIPSSLKGLSTFPVANLQAEPCSFTTPVPALTGVCLNTGDIYAEVIGDPTGVQIVDSVMELQSLGILAVGCPVSTAFTTPTEALPRPTSSSPPPVCFDVNGVMAMIPNNFLPQSALVWQLFLAEPCPAGNTLPTPSNPGMCVLAEGTMLPIISNNMTAAAAAVNAIGFTSETLSVVTCPSDVFSSTAGTTTSTTSSHTTSTALSTTHISSIGTSLPPTNTPSTVSPVPPTSSTSPLEIITSTTAPTSSIVKPSSPVTIDPSTISPAPSSSRAPVSSSSLVSSHSTNVTATVSTSHISSASSSAPTSGAPLSPESVSKSTLSLSSISPTPSSSQPSSSSVVISRASSSSKAPISSSSPTSVQSTNVTSTVSTSHVASTSSPSSSAASSSESVVKSTFPSSSILPTPSSNQFASSSAHPNVSSTASVAQQSVNASATSTISASLSSQSLVGTSSSPFRIVDPTTSSLPPAITTSTDSTSISTSQGEATSTIPSTSLSAISTGLSSSESSSSSPFSTSSTSVANNTSIYGVPPSNPTEQSSVSGGFTTHPTIETSYTQSSSQVSPTSVAYSPSETSTSYPNATAGTGNTTVAWSTSTNSPVPTSFTTISGPIYITTNTSSTASPSSILTTSSPSVTSTTLTSANTSQSTHTIVSPSSQKASPTPSRPSSPHPPPPSPPKTPPRPAHNHNNAPGIHHRPGQVHRPSQHQRPSQFQNPGPYRGTSQSERPKQNQGPKQPSNAGPYQAPGQYQGPPANQRPDPYQSFGGAGGNMYQSTRPNQSQPGRGYPSEESNAYSQFGPSGGFGGFGVGGSQRVGYGGVQSWTESNRYYSYRTRRQPSTPEKRDLFSRGFSCPAPSSSESTPVDESSDVAAASEVVE</sequence>
<feature type="region of interest" description="Disordered" evidence="1">
    <location>
        <begin position="717"/>
        <end position="811"/>
    </location>
</feature>
<feature type="compositionally biased region" description="Polar residues" evidence="1">
    <location>
        <begin position="1236"/>
        <end position="1268"/>
    </location>
</feature>
<feature type="compositionally biased region" description="Low complexity" evidence="1">
    <location>
        <begin position="1001"/>
        <end position="1013"/>
    </location>
</feature>
<dbReference type="EMBL" id="KQ085901">
    <property type="protein sequence ID" value="KLO17807.1"/>
    <property type="molecule type" value="Genomic_DNA"/>
</dbReference>
<evidence type="ECO:0000313" key="4">
    <source>
        <dbReference type="Proteomes" id="UP000053477"/>
    </source>
</evidence>
<feature type="compositionally biased region" description="Low complexity" evidence="1">
    <location>
        <begin position="1269"/>
        <end position="1283"/>
    </location>
</feature>
<evidence type="ECO:0000256" key="1">
    <source>
        <dbReference type="SAM" id="MobiDB-lite"/>
    </source>
</evidence>
<feature type="compositionally biased region" description="Low complexity" evidence="1">
    <location>
        <begin position="792"/>
        <end position="811"/>
    </location>
</feature>
<accession>A0A0H2S1R1</accession>
<dbReference type="OrthoDB" id="73875at2759"/>
<feature type="region of interest" description="Disordered" evidence="1">
    <location>
        <begin position="827"/>
        <end position="847"/>
    </location>
</feature>
<evidence type="ECO:0000256" key="2">
    <source>
        <dbReference type="SAM" id="SignalP"/>
    </source>
</evidence>
<organism evidence="3 4">
    <name type="scientific">Schizopora paradoxa</name>
    <dbReference type="NCBI Taxonomy" id="27342"/>
    <lineage>
        <taxon>Eukaryota</taxon>
        <taxon>Fungi</taxon>
        <taxon>Dikarya</taxon>
        <taxon>Basidiomycota</taxon>
        <taxon>Agaricomycotina</taxon>
        <taxon>Agaricomycetes</taxon>
        <taxon>Hymenochaetales</taxon>
        <taxon>Schizoporaceae</taxon>
        <taxon>Schizopora</taxon>
    </lineage>
</organism>
<evidence type="ECO:0000313" key="3">
    <source>
        <dbReference type="EMBL" id="KLO17807.1"/>
    </source>
</evidence>
<feature type="compositionally biased region" description="Basic residues" evidence="1">
    <location>
        <begin position="1223"/>
        <end position="1235"/>
    </location>
</feature>
<keyword evidence="4" id="KW-1185">Reference proteome</keyword>
<feature type="compositionally biased region" description="Gly residues" evidence="1">
    <location>
        <begin position="1328"/>
        <end position="1347"/>
    </location>
</feature>
<feature type="compositionally biased region" description="Low complexity" evidence="1">
    <location>
        <begin position="1023"/>
        <end position="1056"/>
    </location>
</feature>
<feature type="compositionally biased region" description="Low complexity" evidence="1">
    <location>
        <begin position="1084"/>
        <end position="1100"/>
    </location>
</feature>
<feature type="compositionally biased region" description="Polar residues" evidence="1">
    <location>
        <begin position="1300"/>
        <end position="1311"/>
    </location>
</feature>
<feature type="compositionally biased region" description="Low complexity" evidence="1">
    <location>
        <begin position="973"/>
        <end position="985"/>
    </location>
</feature>
<feature type="chain" id="PRO_5005202141" evidence="2">
    <location>
        <begin position="20"/>
        <end position="1406"/>
    </location>
</feature>
<feature type="signal peptide" evidence="2">
    <location>
        <begin position="1"/>
        <end position="19"/>
    </location>
</feature>
<feature type="compositionally biased region" description="Pro residues" evidence="1">
    <location>
        <begin position="1193"/>
        <end position="1213"/>
    </location>
</feature>
<feature type="compositionally biased region" description="Polar residues" evidence="1">
    <location>
        <begin position="1173"/>
        <end position="1187"/>
    </location>
</feature>
<feature type="compositionally biased region" description="Polar residues" evidence="1">
    <location>
        <begin position="1065"/>
        <end position="1083"/>
    </location>
</feature>
<dbReference type="Proteomes" id="UP000053477">
    <property type="component" value="Unassembled WGS sequence"/>
</dbReference>
<feature type="compositionally biased region" description="Low complexity" evidence="1">
    <location>
        <begin position="1384"/>
        <end position="1393"/>
    </location>
</feature>
<name>A0A0H2S1R1_9AGAM</name>
<reference evidence="3 4" key="1">
    <citation type="submission" date="2015-04" db="EMBL/GenBank/DDBJ databases">
        <title>Complete genome sequence of Schizopora paradoxa KUC8140, a cosmopolitan wood degrader in East Asia.</title>
        <authorList>
            <consortium name="DOE Joint Genome Institute"/>
            <person name="Min B."/>
            <person name="Park H."/>
            <person name="Jang Y."/>
            <person name="Kim J.-J."/>
            <person name="Kim K.H."/>
            <person name="Pangilinan J."/>
            <person name="Lipzen A."/>
            <person name="Riley R."/>
            <person name="Grigoriev I.V."/>
            <person name="Spatafora J.W."/>
            <person name="Choi I.-G."/>
        </authorList>
    </citation>
    <scope>NUCLEOTIDE SEQUENCE [LARGE SCALE GENOMIC DNA]</scope>
    <source>
        <strain evidence="3 4">KUC8140</strain>
    </source>
</reference>
<feature type="compositionally biased region" description="Low complexity" evidence="1">
    <location>
        <begin position="717"/>
        <end position="781"/>
    </location>
</feature>
<feature type="region of interest" description="Disordered" evidence="1">
    <location>
        <begin position="852"/>
        <end position="871"/>
    </location>
</feature>
<dbReference type="InParanoid" id="A0A0H2S1R1"/>
<dbReference type="STRING" id="27342.A0A0H2S1R1"/>
<proteinExistence type="predicted"/>
<gene>
    <name evidence="3" type="ORF">SCHPADRAFT_151790</name>
</gene>
<feature type="compositionally biased region" description="Low complexity" evidence="1">
    <location>
        <begin position="1146"/>
        <end position="1172"/>
    </location>
</feature>